<comment type="caution">
    <text evidence="8">The sequence shown here is derived from an EMBL/GenBank/DDBJ whole genome shotgun (WGS) entry which is preliminary data.</text>
</comment>
<dbReference type="InterPro" id="IPR010998">
    <property type="entry name" value="Integrase_recombinase_N"/>
</dbReference>
<evidence type="ECO:0000313" key="9">
    <source>
        <dbReference type="Proteomes" id="UP000642070"/>
    </source>
</evidence>
<dbReference type="SUPFAM" id="SSF56349">
    <property type="entry name" value="DNA breaking-rejoining enzymes"/>
    <property type="match status" value="1"/>
</dbReference>
<dbReference type="PANTHER" id="PTHR30629">
    <property type="entry name" value="PROPHAGE INTEGRASE"/>
    <property type="match status" value="1"/>
</dbReference>
<keyword evidence="2" id="KW-0229">DNA integration</keyword>
<dbReference type="PROSITE" id="PS51898">
    <property type="entry name" value="TYR_RECOMBINASE"/>
    <property type="match status" value="1"/>
</dbReference>
<dbReference type="PROSITE" id="PS51900">
    <property type="entry name" value="CB"/>
    <property type="match status" value="1"/>
</dbReference>
<dbReference type="Pfam" id="PF00589">
    <property type="entry name" value="Phage_integrase"/>
    <property type="match status" value="1"/>
</dbReference>
<dbReference type="AlphaFoldDB" id="A0A917WZ91"/>
<comment type="similarity">
    <text evidence="1">Belongs to the 'phage' integrase family.</text>
</comment>
<evidence type="ECO:0000256" key="5">
    <source>
        <dbReference type="PROSITE-ProRule" id="PRU01248"/>
    </source>
</evidence>
<dbReference type="InterPro" id="IPR050808">
    <property type="entry name" value="Phage_Integrase"/>
</dbReference>
<feature type="domain" description="Tyr recombinase" evidence="6">
    <location>
        <begin position="173"/>
        <end position="368"/>
    </location>
</feature>
<evidence type="ECO:0000313" key="8">
    <source>
        <dbReference type="EMBL" id="GGM43908.1"/>
    </source>
</evidence>
<keyword evidence="3 5" id="KW-0238">DNA-binding</keyword>
<dbReference type="InterPro" id="IPR002104">
    <property type="entry name" value="Integrase_catalytic"/>
</dbReference>
<accession>A0A917WZ91</accession>
<protein>
    <submittedName>
        <fullName evidence="8">Site-specific integrase</fullName>
    </submittedName>
</protein>
<evidence type="ECO:0000259" key="7">
    <source>
        <dbReference type="PROSITE" id="PS51900"/>
    </source>
</evidence>
<dbReference type="Gene3D" id="1.10.150.130">
    <property type="match status" value="1"/>
</dbReference>
<dbReference type="InterPro" id="IPR013762">
    <property type="entry name" value="Integrase-like_cat_sf"/>
</dbReference>
<dbReference type="Proteomes" id="UP000642070">
    <property type="component" value="Unassembled WGS sequence"/>
</dbReference>
<organism evidence="8 9">
    <name type="scientific">Dactylosporangium sucinum</name>
    <dbReference type="NCBI Taxonomy" id="1424081"/>
    <lineage>
        <taxon>Bacteria</taxon>
        <taxon>Bacillati</taxon>
        <taxon>Actinomycetota</taxon>
        <taxon>Actinomycetes</taxon>
        <taxon>Micromonosporales</taxon>
        <taxon>Micromonosporaceae</taxon>
        <taxon>Dactylosporangium</taxon>
    </lineage>
</organism>
<name>A0A917WZ91_9ACTN</name>
<dbReference type="GO" id="GO:0015074">
    <property type="term" value="P:DNA integration"/>
    <property type="evidence" value="ECO:0007669"/>
    <property type="project" value="UniProtKB-KW"/>
</dbReference>
<dbReference type="GO" id="GO:0003677">
    <property type="term" value="F:DNA binding"/>
    <property type="evidence" value="ECO:0007669"/>
    <property type="project" value="UniProtKB-UniRule"/>
</dbReference>
<evidence type="ECO:0000256" key="4">
    <source>
        <dbReference type="ARBA" id="ARBA00023172"/>
    </source>
</evidence>
<dbReference type="EMBL" id="BMPI01000026">
    <property type="protein sequence ID" value="GGM43908.1"/>
    <property type="molecule type" value="Genomic_DNA"/>
</dbReference>
<reference evidence="8" key="2">
    <citation type="submission" date="2020-09" db="EMBL/GenBank/DDBJ databases">
        <authorList>
            <person name="Sun Q."/>
            <person name="Ohkuma M."/>
        </authorList>
    </citation>
    <scope>NUCLEOTIDE SEQUENCE</scope>
    <source>
        <strain evidence="8">JCM 19831</strain>
    </source>
</reference>
<keyword evidence="9" id="KW-1185">Reference proteome</keyword>
<dbReference type="Gene3D" id="1.10.443.10">
    <property type="entry name" value="Intergrase catalytic core"/>
    <property type="match status" value="1"/>
</dbReference>
<evidence type="ECO:0000256" key="3">
    <source>
        <dbReference type="ARBA" id="ARBA00023125"/>
    </source>
</evidence>
<gene>
    <name evidence="8" type="ORF">GCM10007977_051860</name>
</gene>
<evidence type="ECO:0000259" key="6">
    <source>
        <dbReference type="PROSITE" id="PS51898"/>
    </source>
</evidence>
<proteinExistence type="inferred from homology"/>
<dbReference type="InterPro" id="IPR044068">
    <property type="entry name" value="CB"/>
</dbReference>
<evidence type="ECO:0000256" key="2">
    <source>
        <dbReference type="ARBA" id="ARBA00022908"/>
    </source>
</evidence>
<sequence length="376" mass="41266">MTARRGRGEGSLYWDERRQRYIAEVTIGYTPAGKRITRKGSGKTKTEARNKLKEVLRDHEDGLAIAPVNFTVGDAVRDWLDYGLTGRAANTVSKIRNLCEGHVIPDLGARKLRDLSAADVDRWLAAKAKLLSTSTLQNLHNYLNRAVTRAMARDKVKRNVVVLCGVPTGQPGRPSKSLTLDQAKALLEAATGSQLHAYIVVSLLTGARTEELRALRWSHVDLVGQVDADPPVPPSIQVWRSVRAGGDTKTKKSRRTLAMPARCVTVLCQHRERQSRAGNDDLVFATSSGAELDAANVRRGFRAVARKADLDAAEWTPRELRHSFVSLLSSGGMRIEDIADLMGHAGTRVTEAVYRHQLRPVILGGAVAMDELFGKV</sequence>
<feature type="domain" description="Core-binding (CB)" evidence="7">
    <location>
        <begin position="70"/>
        <end position="151"/>
    </location>
</feature>
<dbReference type="GO" id="GO:0006310">
    <property type="term" value="P:DNA recombination"/>
    <property type="evidence" value="ECO:0007669"/>
    <property type="project" value="UniProtKB-KW"/>
</dbReference>
<dbReference type="RefSeq" id="WP_190252530.1">
    <property type="nucleotide sequence ID" value="NZ_BMPI01000026.1"/>
</dbReference>
<dbReference type="PANTHER" id="PTHR30629:SF2">
    <property type="entry name" value="PROPHAGE INTEGRASE INTS-RELATED"/>
    <property type="match status" value="1"/>
</dbReference>
<keyword evidence="4" id="KW-0233">DNA recombination</keyword>
<dbReference type="CDD" id="cd01189">
    <property type="entry name" value="INT_ICEBs1_C_like"/>
    <property type="match status" value="1"/>
</dbReference>
<reference evidence="8" key="1">
    <citation type="journal article" date="2014" name="Int. J. Syst. Evol. Microbiol.">
        <title>Complete genome sequence of Corynebacterium casei LMG S-19264T (=DSM 44701T), isolated from a smear-ripened cheese.</title>
        <authorList>
            <consortium name="US DOE Joint Genome Institute (JGI-PGF)"/>
            <person name="Walter F."/>
            <person name="Albersmeier A."/>
            <person name="Kalinowski J."/>
            <person name="Ruckert C."/>
        </authorList>
    </citation>
    <scope>NUCLEOTIDE SEQUENCE</scope>
    <source>
        <strain evidence="8">JCM 19831</strain>
    </source>
</reference>
<dbReference type="InterPro" id="IPR011010">
    <property type="entry name" value="DNA_brk_join_enz"/>
</dbReference>
<evidence type="ECO:0000256" key="1">
    <source>
        <dbReference type="ARBA" id="ARBA00008857"/>
    </source>
</evidence>